<accession>A0ABQ0CRM1</accession>
<evidence type="ECO:0000313" key="2">
    <source>
        <dbReference type="EMBL" id="GAB0136083.1"/>
    </source>
</evidence>
<gene>
    <name evidence="2" type="primary">g4400</name>
    <name evidence="2" type="ORF">EsDP_00004400</name>
</gene>
<comment type="caution">
    <text evidence="2">The sequence shown here is derived from an EMBL/GenBank/DDBJ whole genome shotgun (WGS) entry which is preliminary data.</text>
</comment>
<organism evidence="2 3">
    <name type="scientific">Epichloe bromicola</name>
    <dbReference type="NCBI Taxonomy" id="79588"/>
    <lineage>
        <taxon>Eukaryota</taxon>
        <taxon>Fungi</taxon>
        <taxon>Dikarya</taxon>
        <taxon>Ascomycota</taxon>
        <taxon>Pezizomycotina</taxon>
        <taxon>Sordariomycetes</taxon>
        <taxon>Hypocreomycetidae</taxon>
        <taxon>Hypocreales</taxon>
        <taxon>Clavicipitaceae</taxon>
        <taxon>Epichloe</taxon>
    </lineage>
</organism>
<protein>
    <submittedName>
        <fullName evidence="2">Uncharacterized protein</fullName>
    </submittedName>
</protein>
<dbReference type="Proteomes" id="UP001562357">
    <property type="component" value="Unassembled WGS sequence"/>
</dbReference>
<evidence type="ECO:0000256" key="1">
    <source>
        <dbReference type="SAM" id="SignalP"/>
    </source>
</evidence>
<sequence>MRFAAVTLALAALVAAAPAAEELGGPSARAPTESGSWCNKPKSEAFWGQSTSDCCGSVGGSMGGDRRCRGLNTNARTCHQFYQCCRFKYGSRNSENDKCY</sequence>
<dbReference type="EMBL" id="BAAFGZ010000168">
    <property type="protein sequence ID" value="GAB0136083.1"/>
    <property type="molecule type" value="Genomic_DNA"/>
</dbReference>
<keyword evidence="3" id="KW-1185">Reference proteome</keyword>
<evidence type="ECO:0000313" key="3">
    <source>
        <dbReference type="Proteomes" id="UP001562357"/>
    </source>
</evidence>
<name>A0ABQ0CRM1_9HYPO</name>
<reference evidence="3" key="1">
    <citation type="submission" date="2024-06" db="EMBL/GenBank/DDBJ databases">
        <title>Draft Genome Sequences of Epichloe bromicola Strains Isolated from Elymus ciliaris.</title>
        <authorList>
            <consortium name="Epichloe bromicola genome sequencing consortium"/>
            <person name="Miura A."/>
            <person name="Imano S."/>
            <person name="Ashida A."/>
            <person name="Sato I."/>
            <person name="Chiba S."/>
            <person name="Tanaka A."/>
            <person name="Camagna M."/>
            <person name="Takemoto D."/>
        </authorList>
    </citation>
    <scope>NUCLEOTIDE SEQUENCE [LARGE SCALE GENOMIC DNA]</scope>
    <source>
        <strain evidence="3">DP</strain>
    </source>
</reference>
<feature type="signal peptide" evidence="1">
    <location>
        <begin position="1"/>
        <end position="16"/>
    </location>
</feature>
<feature type="chain" id="PRO_5047046244" evidence="1">
    <location>
        <begin position="17"/>
        <end position="100"/>
    </location>
</feature>
<keyword evidence="1" id="KW-0732">Signal</keyword>
<proteinExistence type="predicted"/>